<comment type="pathway">
    <text evidence="2">Protein modification; protein glycosylation.</text>
</comment>
<dbReference type="EMBL" id="MRZV01000509">
    <property type="protein sequence ID" value="PIK48648.1"/>
    <property type="molecule type" value="Genomic_DNA"/>
</dbReference>
<name>A0A2G8KL19_STIJA</name>
<dbReference type="AlphaFoldDB" id="A0A2G8KL19"/>
<comment type="subcellular location">
    <subcellularLocation>
        <location evidence="11">Golgi apparatus</location>
        <location evidence="11">Golgi stack membrane</location>
        <topology evidence="11">Single-pass type II membrane protein</topology>
    </subcellularLocation>
    <subcellularLocation>
        <location evidence="1">Membrane</location>
        <topology evidence="1">Single-pass membrane protein</topology>
    </subcellularLocation>
</comment>
<evidence type="ECO:0000259" key="13">
    <source>
        <dbReference type="Pfam" id="PF17039"/>
    </source>
</evidence>
<evidence type="ECO:0000313" key="14">
    <source>
        <dbReference type="EMBL" id="PIK48648.1"/>
    </source>
</evidence>
<keyword evidence="11" id="KW-0333">Golgi apparatus</keyword>
<dbReference type="GO" id="GO:0032580">
    <property type="term" value="C:Golgi cisterna membrane"/>
    <property type="evidence" value="ECO:0007669"/>
    <property type="project" value="UniProtKB-SubCell"/>
</dbReference>
<accession>A0A2G8KL19</accession>
<dbReference type="Pfam" id="PF00852">
    <property type="entry name" value="Glyco_transf_10"/>
    <property type="match status" value="1"/>
</dbReference>
<dbReference type="InterPro" id="IPR055270">
    <property type="entry name" value="Glyco_tran_10_C"/>
</dbReference>
<dbReference type="InterPro" id="IPR038577">
    <property type="entry name" value="GT10-like_C_sf"/>
</dbReference>
<reference evidence="14 15" key="1">
    <citation type="journal article" date="2017" name="PLoS Biol.">
        <title>The sea cucumber genome provides insights into morphological evolution and visceral regeneration.</title>
        <authorList>
            <person name="Zhang X."/>
            <person name="Sun L."/>
            <person name="Yuan J."/>
            <person name="Sun Y."/>
            <person name="Gao Y."/>
            <person name="Zhang L."/>
            <person name="Li S."/>
            <person name="Dai H."/>
            <person name="Hamel J.F."/>
            <person name="Liu C."/>
            <person name="Yu Y."/>
            <person name="Liu S."/>
            <person name="Lin W."/>
            <person name="Guo K."/>
            <person name="Jin S."/>
            <person name="Xu P."/>
            <person name="Storey K.B."/>
            <person name="Huan P."/>
            <person name="Zhang T."/>
            <person name="Zhou Y."/>
            <person name="Zhang J."/>
            <person name="Lin C."/>
            <person name="Li X."/>
            <person name="Xing L."/>
            <person name="Huo D."/>
            <person name="Sun M."/>
            <person name="Wang L."/>
            <person name="Mercier A."/>
            <person name="Li F."/>
            <person name="Yang H."/>
            <person name="Xiang J."/>
        </authorList>
    </citation>
    <scope>NUCLEOTIDE SEQUENCE [LARGE SCALE GENOMIC DNA]</scope>
    <source>
        <strain evidence="14">Shaxun</strain>
        <tissue evidence="14">Muscle</tissue>
    </source>
</reference>
<dbReference type="SUPFAM" id="SSF53756">
    <property type="entry name" value="UDP-Glycosyltransferase/glycogen phosphorylase"/>
    <property type="match status" value="1"/>
</dbReference>
<dbReference type="PANTHER" id="PTHR11929">
    <property type="entry name" value="ALPHA- 1,3 -FUCOSYLTRANSFERASE"/>
    <property type="match status" value="1"/>
</dbReference>
<dbReference type="PANTHER" id="PTHR11929:SF145">
    <property type="entry name" value="ALPHA-(1,3)-FUCOSYLTRANSFERASE FUT-1"/>
    <property type="match status" value="1"/>
</dbReference>
<evidence type="ECO:0000256" key="11">
    <source>
        <dbReference type="RuleBase" id="RU003832"/>
    </source>
</evidence>
<keyword evidence="15" id="KW-1185">Reference proteome</keyword>
<evidence type="ECO:0000256" key="2">
    <source>
        <dbReference type="ARBA" id="ARBA00004922"/>
    </source>
</evidence>
<protein>
    <recommendedName>
        <fullName evidence="11">Fucosyltransferase</fullName>
        <ecNumber evidence="11">2.4.1.-</ecNumber>
    </recommendedName>
</protein>
<dbReference type="UniPathway" id="UPA00378"/>
<feature type="domain" description="Fucosyltransferase N-terminal" evidence="13">
    <location>
        <begin position="67"/>
        <end position="179"/>
    </location>
</feature>
<evidence type="ECO:0000256" key="8">
    <source>
        <dbReference type="ARBA" id="ARBA00022989"/>
    </source>
</evidence>
<comment type="similarity">
    <text evidence="3 11">Belongs to the glycosyltransferase 10 family.</text>
</comment>
<dbReference type="FunFam" id="3.40.50.11660:FF:000004">
    <property type="entry name" value="Glycoprotein 3-alpha-L-fucosyltransferase A"/>
    <property type="match status" value="1"/>
</dbReference>
<evidence type="ECO:0000256" key="1">
    <source>
        <dbReference type="ARBA" id="ARBA00004167"/>
    </source>
</evidence>
<comment type="caution">
    <text evidence="14">The sequence shown here is derived from an EMBL/GenBank/DDBJ whole genome shotgun (WGS) entry which is preliminary data.</text>
</comment>
<evidence type="ECO:0000256" key="10">
    <source>
        <dbReference type="ARBA" id="ARBA00023180"/>
    </source>
</evidence>
<evidence type="ECO:0000256" key="3">
    <source>
        <dbReference type="ARBA" id="ARBA00008919"/>
    </source>
</evidence>
<evidence type="ECO:0000259" key="12">
    <source>
        <dbReference type="Pfam" id="PF00852"/>
    </source>
</evidence>
<dbReference type="STRING" id="307972.A0A2G8KL19"/>
<dbReference type="InterPro" id="IPR001503">
    <property type="entry name" value="Glyco_trans_10"/>
</dbReference>
<keyword evidence="9 11" id="KW-0472">Membrane</keyword>
<dbReference type="Proteomes" id="UP000230750">
    <property type="component" value="Unassembled WGS sequence"/>
</dbReference>
<proteinExistence type="inferred from homology"/>
<evidence type="ECO:0000256" key="5">
    <source>
        <dbReference type="ARBA" id="ARBA00022679"/>
    </source>
</evidence>
<keyword evidence="7" id="KW-0735">Signal-anchor</keyword>
<keyword evidence="6 11" id="KW-0812">Transmembrane</keyword>
<keyword evidence="5 11" id="KW-0808">Transferase</keyword>
<evidence type="ECO:0000256" key="6">
    <source>
        <dbReference type="ARBA" id="ARBA00022692"/>
    </source>
</evidence>
<dbReference type="GO" id="GO:0046920">
    <property type="term" value="F:alpha-(1-&gt;3)-fucosyltransferase activity"/>
    <property type="evidence" value="ECO:0007669"/>
    <property type="project" value="TreeGrafter"/>
</dbReference>
<evidence type="ECO:0000256" key="9">
    <source>
        <dbReference type="ARBA" id="ARBA00023136"/>
    </source>
</evidence>
<dbReference type="Gene3D" id="3.40.50.11660">
    <property type="entry name" value="Glycosyl transferase family 10, C-terminal domain"/>
    <property type="match status" value="1"/>
</dbReference>
<keyword evidence="4 11" id="KW-0328">Glycosyltransferase</keyword>
<dbReference type="EC" id="2.4.1.-" evidence="11"/>
<keyword evidence="8 11" id="KW-1133">Transmembrane helix</keyword>
<dbReference type="Pfam" id="PF17039">
    <property type="entry name" value="Glyco_tran_10_N"/>
    <property type="match status" value="1"/>
</dbReference>
<feature type="transmembrane region" description="Helical" evidence="11">
    <location>
        <begin position="6"/>
        <end position="23"/>
    </location>
</feature>
<keyword evidence="10" id="KW-0325">Glycoprotein</keyword>
<evidence type="ECO:0000256" key="4">
    <source>
        <dbReference type="ARBA" id="ARBA00022676"/>
    </source>
</evidence>
<sequence>MGKIRYRYIIVVLCVVCFCRLTLKTYYTFVYGTESGVAGGGVPSRTNQKKILMHSENRPATKRDKCEKKILFWTKRKHTKFNRSRHVLCLKSSCNATIVIGMEWTDFLDSHAVIFDHKVVKNWKQLIRRRPRNQIWIFYTRESPVHLSERNNFPRGIHENVHNWTKVYLTGSDLPTIYGRFVRKSNVKDVKMNFRANKTKLCSWIASNCRYTSWNRSGFVKALQKYMPIDIYGKCGNGECPGDCLDILPQYKFYLALESNTCRDYITEKVWRNSFTSDVIPVVYGAPKADYERILPPNSFIHVEDFRSFRELARFLRQVGNDDEKYNSYFAWRRDGAIVRQTGSSVFSVESICDITQKLVSVEDGVEVKPAIQRNIKDWWEGSCFTVKKKMVYL</sequence>
<feature type="domain" description="Fucosyltransferase C-terminal" evidence="12">
    <location>
        <begin position="197"/>
        <end position="364"/>
    </location>
</feature>
<evidence type="ECO:0000256" key="7">
    <source>
        <dbReference type="ARBA" id="ARBA00022968"/>
    </source>
</evidence>
<gene>
    <name evidence="14" type="ORF">BSL78_14460</name>
</gene>
<organism evidence="14 15">
    <name type="scientific">Stichopus japonicus</name>
    <name type="common">Sea cucumber</name>
    <dbReference type="NCBI Taxonomy" id="307972"/>
    <lineage>
        <taxon>Eukaryota</taxon>
        <taxon>Metazoa</taxon>
        <taxon>Echinodermata</taxon>
        <taxon>Eleutherozoa</taxon>
        <taxon>Echinozoa</taxon>
        <taxon>Holothuroidea</taxon>
        <taxon>Aspidochirotacea</taxon>
        <taxon>Aspidochirotida</taxon>
        <taxon>Stichopodidae</taxon>
        <taxon>Apostichopus</taxon>
    </lineage>
</organism>
<evidence type="ECO:0000313" key="15">
    <source>
        <dbReference type="Proteomes" id="UP000230750"/>
    </source>
</evidence>
<dbReference type="InterPro" id="IPR031481">
    <property type="entry name" value="Glyco_tran_10_N"/>
</dbReference>
<dbReference type="OrthoDB" id="427096at2759"/>